<feature type="transmembrane region" description="Helical" evidence="2">
    <location>
        <begin position="213"/>
        <end position="236"/>
    </location>
</feature>
<feature type="transmembrane region" description="Helical" evidence="2">
    <location>
        <begin position="334"/>
        <end position="352"/>
    </location>
</feature>
<keyword evidence="2" id="KW-1133">Transmembrane helix</keyword>
<keyword evidence="1" id="KW-0175">Coiled coil</keyword>
<keyword evidence="2" id="KW-0812">Transmembrane</keyword>
<dbReference type="InterPro" id="IPR036890">
    <property type="entry name" value="HATPase_C_sf"/>
</dbReference>
<feature type="coiled-coil region" evidence="1">
    <location>
        <begin position="391"/>
        <end position="426"/>
    </location>
</feature>
<dbReference type="Proteomes" id="UP000192907">
    <property type="component" value="Unassembled WGS sequence"/>
</dbReference>
<sequence>MVHKLILFLTFALCGQDLALSKQEVRLGEELKKLELAGNYLEILEDQTGSLTLADIRSNSELNWTHPEGSPKYWNQDFFVWVRMVIAPVSGGRRDWTLEIPWPFLEQLDVYQIQANEVISQYRTGTKLPFHTRPIDFNYYAFPLEVSGDLPTEIYLRVHYPSDLRIPVTIWKNQNFLEHQIRVQAYFGIYMGIMIAMILYNMMLYLKLKDPNLVSYILFIATFALMQAVLLGLAFQHLWPNLPGFGQISYFITSASTSFFVLMFSRKFLKTKFYAPKMDKALFGLQAYAFGTFLLGFINHYQANFYASITGLIGPPILLGTAILTYLRGYKPARLYIIGFTTFLTGVTYNLLGSFSIVEESFLTQFGMPIGSAIEVLLTSLALGDRIKIEQDEQNATIQKLNDTLIREEQEKRKAKEQAIKLQQEHIITLDHLVERKSQQIKSIMKHIKQGIFTIATSDQNDDAEVELEGDFYIEGYYSGFLEDILGMTNLYGRDPLKILAEKTNLTQDEIARVRSSLFAALGSDPMNFDINIDNFPREVELDDKIIAINWQAISNEDDLTEKIMVVARDVTEVRQLELQTKEHKIQMEKIEEIIAVPMDRCQDFFIQCQKFLEENQRLIQSNQELSRSTLQIIFINYHTLKGNARSLAFKYIGEAIHLAEDRCQRIRNGDESWDQTALMRDHHSVQKTLNQYVELSSGKLGRIMKKGKFFDIEALQECVELIKALSPTAKVKHRKLIDSVYASYYKNSHDFFSEVFSQTNRLSKDLKKPVPHINVVGDPVLFTTDAASVLNNVFTHLIRNSMDHGLETENERIVQQKPAQGTITVTLTDLGSQLKIGFKDDGRGLDLTKIKALGIARDLISEDERDLDKIAHLIFAHSVSTAEDVTEISGRGVGLDAVKAYMDHLGKLDLTLLDIQDESNRASFEFELYLPDTCLYRLDEESSQSLAS</sequence>
<dbReference type="PANTHER" id="PTHR43395">
    <property type="entry name" value="SENSOR HISTIDINE KINASE CHEA"/>
    <property type="match status" value="1"/>
</dbReference>
<dbReference type="Gene3D" id="3.30.565.10">
    <property type="entry name" value="Histidine kinase-like ATPase, C-terminal domain"/>
    <property type="match status" value="1"/>
</dbReference>
<dbReference type="InterPro" id="IPR011622">
    <property type="entry name" value="7TMR_DISM_rcpt_extracell_dom2"/>
</dbReference>
<dbReference type="InterPro" id="IPR051315">
    <property type="entry name" value="Bact_Chemotaxis_CheA"/>
</dbReference>
<dbReference type="STRING" id="1513793.SAMN06296036_109197"/>
<dbReference type="Gene3D" id="2.60.40.2380">
    <property type="match status" value="1"/>
</dbReference>
<dbReference type="Gene3D" id="1.20.120.160">
    <property type="entry name" value="HPT domain"/>
    <property type="match status" value="1"/>
</dbReference>
<organism evidence="4 5">
    <name type="scientific">Pseudobacteriovorax antillogorgiicola</name>
    <dbReference type="NCBI Taxonomy" id="1513793"/>
    <lineage>
        <taxon>Bacteria</taxon>
        <taxon>Pseudomonadati</taxon>
        <taxon>Bdellovibrionota</taxon>
        <taxon>Oligoflexia</taxon>
        <taxon>Oligoflexales</taxon>
        <taxon>Pseudobacteriovoracaceae</taxon>
        <taxon>Pseudobacteriovorax</taxon>
    </lineage>
</organism>
<evidence type="ECO:0000256" key="2">
    <source>
        <dbReference type="SAM" id="Phobius"/>
    </source>
</evidence>
<feature type="domain" description="Histidine kinase/HSP90-like ATPase" evidence="3">
    <location>
        <begin position="786"/>
        <end position="933"/>
    </location>
</feature>
<dbReference type="Pfam" id="PF02518">
    <property type="entry name" value="HATPase_c"/>
    <property type="match status" value="1"/>
</dbReference>
<proteinExistence type="predicted"/>
<dbReference type="SMART" id="SM00387">
    <property type="entry name" value="HATPase_c"/>
    <property type="match status" value="1"/>
</dbReference>
<dbReference type="Pfam" id="PF07695">
    <property type="entry name" value="7TMR-DISM_7TM"/>
    <property type="match status" value="1"/>
</dbReference>
<evidence type="ECO:0000313" key="4">
    <source>
        <dbReference type="EMBL" id="SMF30845.1"/>
    </source>
</evidence>
<accession>A0A1Y6BW54</accession>
<feature type="transmembrane region" description="Helical" evidence="2">
    <location>
        <begin position="248"/>
        <end position="269"/>
    </location>
</feature>
<dbReference type="AlphaFoldDB" id="A0A1Y6BW54"/>
<dbReference type="RefSeq" id="WP_159455364.1">
    <property type="nucleotide sequence ID" value="NZ_FWZT01000009.1"/>
</dbReference>
<evidence type="ECO:0000256" key="1">
    <source>
        <dbReference type="SAM" id="Coils"/>
    </source>
</evidence>
<keyword evidence="2" id="KW-0472">Membrane</keyword>
<dbReference type="SUPFAM" id="SSF55874">
    <property type="entry name" value="ATPase domain of HSP90 chaperone/DNA topoisomerase II/histidine kinase"/>
    <property type="match status" value="1"/>
</dbReference>
<name>A0A1Y6BW54_9BACT</name>
<dbReference type="SUPFAM" id="SSF47226">
    <property type="entry name" value="Histidine-containing phosphotransfer domain, HPT domain"/>
    <property type="match status" value="1"/>
</dbReference>
<dbReference type="EMBL" id="FWZT01000009">
    <property type="protein sequence ID" value="SMF30845.1"/>
    <property type="molecule type" value="Genomic_DNA"/>
</dbReference>
<dbReference type="InterPro" id="IPR011623">
    <property type="entry name" value="7TMR_DISM_rcpt_extracell_dom1"/>
</dbReference>
<dbReference type="GO" id="GO:0000160">
    <property type="term" value="P:phosphorelay signal transduction system"/>
    <property type="evidence" value="ECO:0007669"/>
    <property type="project" value="InterPro"/>
</dbReference>
<feature type="transmembrane region" description="Helical" evidence="2">
    <location>
        <begin position="305"/>
        <end position="327"/>
    </location>
</feature>
<protein>
    <submittedName>
        <fullName evidence="4">Hpt domain-containing protein</fullName>
    </submittedName>
</protein>
<keyword evidence="5" id="KW-1185">Reference proteome</keyword>
<dbReference type="InterPro" id="IPR036641">
    <property type="entry name" value="HPT_dom_sf"/>
</dbReference>
<dbReference type="InterPro" id="IPR003594">
    <property type="entry name" value="HATPase_dom"/>
</dbReference>
<feature type="transmembrane region" description="Helical" evidence="2">
    <location>
        <begin position="185"/>
        <end position="206"/>
    </location>
</feature>
<dbReference type="PANTHER" id="PTHR43395:SF10">
    <property type="entry name" value="CHEMOTAXIS PROTEIN CHEA"/>
    <property type="match status" value="1"/>
</dbReference>
<evidence type="ECO:0000259" key="3">
    <source>
        <dbReference type="SMART" id="SM00387"/>
    </source>
</evidence>
<dbReference type="Pfam" id="PF07696">
    <property type="entry name" value="7TMR-DISMED2"/>
    <property type="match status" value="1"/>
</dbReference>
<feature type="coiled-coil region" evidence="1">
    <location>
        <begin position="574"/>
        <end position="629"/>
    </location>
</feature>
<reference evidence="5" key="1">
    <citation type="submission" date="2017-04" db="EMBL/GenBank/DDBJ databases">
        <authorList>
            <person name="Varghese N."/>
            <person name="Submissions S."/>
        </authorList>
    </citation>
    <scope>NUCLEOTIDE SEQUENCE [LARGE SCALE GENOMIC DNA]</scope>
    <source>
        <strain evidence="5">RKEM611</strain>
    </source>
</reference>
<feature type="transmembrane region" description="Helical" evidence="2">
    <location>
        <begin position="281"/>
        <end position="299"/>
    </location>
</feature>
<gene>
    <name evidence="4" type="ORF">SAMN06296036_109197</name>
</gene>
<evidence type="ECO:0000313" key="5">
    <source>
        <dbReference type="Proteomes" id="UP000192907"/>
    </source>
</evidence>